<dbReference type="EMBL" id="CDHN01000001">
    <property type="protein sequence ID" value="CEJ82045.1"/>
    <property type="molecule type" value="Genomic_DNA"/>
</dbReference>
<evidence type="ECO:0000313" key="5">
    <source>
        <dbReference type="Proteomes" id="UP000039046"/>
    </source>
</evidence>
<organism evidence="4 5">
    <name type="scientific">[Torrubiella] hemipterigena</name>
    <dbReference type="NCBI Taxonomy" id="1531966"/>
    <lineage>
        <taxon>Eukaryota</taxon>
        <taxon>Fungi</taxon>
        <taxon>Dikarya</taxon>
        <taxon>Ascomycota</taxon>
        <taxon>Pezizomycotina</taxon>
        <taxon>Sordariomycetes</taxon>
        <taxon>Hypocreomycetidae</taxon>
        <taxon>Hypocreales</taxon>
        <taxon>Clavicipitaceae</taxon>
        <taxon>Clavicipitaceae incertae sedis</taxon>
        <taxon>'Torrubiella' clade</taxon>
    </lineage>
</organism>
<feature type="repeat" description="ANK" evidence="3">
    <location>
        <begin position="563"/>
        <end position="596"/>
    </location>
</feature>
<sequence>MNRLPLELINNIISQLDDDKTLYSAILSCRFLFNSQISHLYRLNADNCSSTNNDLEALGCGHSVHACDWASQTGQLATLKRAKDAGITVCDLQRLKWAAEGRHAAAFLYLLEQLDAALDVNSRFPDNQTLLECAVLSGNLEMVKQLVAIGATIEFDPNQENAFHLSVRHGHRDITRYFLAQHIDPSLRGPRDITALHIAAVLGDTETVEWLLAAGLEVDCRYRRNPYDEYTALYDAAAHNHVDVMAVLLEHGADAASTPYGGLSALHIAARNGHTEAASLLLDHGANIDAVERCSTTPLLDAVSNNHLAMIELLVDRGANMSKGSVNWPALALAVNDNNVLAAALLLNKGADIDETEQRNLDRLTALHIAFRNRNIELVELLLSHGASTSIRTRPGYTVLLQAIEVNEFDMVRVLLNGGADVEERHNDDDESLPLSVAACKGYNEIVSLLLDHDADVEGKDKYDCTAVANVASTEHVSTMRLLLERGADSRARAASGYNALVVAVTSKRIEMVRLLLQNGTHGPQPKQQANDAFFWACNAGNMDMIKLFLEYGCDPARDGLATGDLPIHAAARSGNIDLVDFFLQQDGVDLDSRDCFMRTPLFHAAGKGKVQMVKHLLSKGADHTARDIYHATPLFVAMRHEHHESLEPLVAACPESLFWIDALGRTPLQWAELTGPLHLIATANSLLREYGLLARTPEIQAPSRCPLAIPKDPAHHSCDVCTREVEHCTLARHCTICSDDSFLICRDCANNGMVCFDAAHKESSWTDKCKHCRLWS</sequence>
<dbReference type="HOGENOM" id="CLU_356854_0_0_1"/>
<dbReference type="PANTHER" id="PTHR24198">
    <property type="entry name" value="ANKYRIN REPEAT AND PROTEIN KINASE DOMAIN-CONTAINING PROTEIN"/>
    <property type="match status" value="1"/>
</dbReference>
<feature type="repeat" description="ANK" evidence="3">
    <location>
        <begin position="228"/>
        <end position="260"/>
    </location>
</feature>
<name>A0A0A1T795_9HYPO</name>
<dbReference type="OrthoDB" id="20872at2759"/>
<dbReference type="STRING" id="1531966.A0A0A1T795"/>
<proteinExistence type="predicted"/>
<keyword evidence="1" id="KW-0677">Repeat</keyword>
<feature type="repeat" description="ANK" evidence="3">
    <location>
        <begin position="126"/>
        <end position="158"/>
    </location>
</feature>
<feature type="repeat" description="ANK" evidence="3">
    <location>
        <begin position="261"/>
        <end position="293"/>
    </location>
</feature>
<evidence type="ECO:0000256" key="2">
    <source>
        <dbReference type="ARBA" id="ARBA00023043"/>
    </source>
</evidence>
<protein>
    <submittedName>
        <fullName evidence="4">Uncharacterized protein</fullName>
    </submittedName>
</protein>
<dbReference type="PROSITE" id="PS50297">
    <property type="entry name" value="ANK_REP_REGION"/>
    <property type="match status" value="9"/>
</dbReference>
<dbReference type="Proteomes" id="UP000039046">
    <property type="component" value="Unassembled WGS sequence"/>
</dbReference>
<feature type="repeat" description="ANK" evidence="3">
    <location>
        <begin position="191"/>
        <end position="223"/>
    </location>
</feature>
<dbReference type="InterPro" id="IPR036770">
    <property type="entry name" value="Ankyrin_rpt-contain_sf"/>
</dbReference>
<dbReference type="AlphaFoldDB" id="A0A0A1T795"/>
<feature type="repeat" description="ANK" evidence="3">
    <location>
        <begin position="294"/>
        <end position="326"/>
    </location>
</feature>
<dbReference type="Pfam" id="PF12796">
    <property type="entry name" value="Ank_2"/>
    <property type="match status" value="6"/>
</dbReference>
<feature type="repeat" description="ANK" evidence="3">
    <location>
        <begin position="395"/>
        <end position="427"/>
    </location>
</feature>
<feature type="repeat" description="ANK" evidence="3">
    <location>
        <begin position="597"/>
        <end position="629"/>
    </location>
</feature>
<evidence type="ECO:0000256" key="3">
    <source>
        <dbReference type="PROSITE-ProRule" id="PRU00023"/>
    </source>
</evidence>
<feature type="repeat" description="ANK" evidence="3">
    <location>
        <begin position="430"/>
        <end position="462"/>
    </location>
</feature>
<dbReference type="PANTHER" id="PTHR24198:SF165">
    <property type="entry name" value="ANKYRIN REPEAT-CONTAINING PROTEIN-RELATED"/>
    <property type="match status" value="1"/>
</dbReference>
<keyword evidence="2 3" id="KW-0040">ANK repeat</keyword>
<accession>A0A0A1T795</accession>
<feature type="repeat" description="ANK" evidence="3">
    <location>
        <begin position="362"/>
        <end position="394"/>
    </location>
</feature>
<evidence type="ECO:0000256" key="1">
    <source>
        <dbReference type="ARBA" id="ARBA00022737"/>
    </source>
</evidence>
<dbReference type="SUPFAM" id="SSF48403">
    <property type="entry name" value="Ankyrin repeat"/>
    <property type="match status" value="2"/>
</dbReference>
<evidence type="ECO:0000313" key="4">
    <source>
        <dbReference type="EMBL" id="CEJ82045.1"/>
    </source>
</evidence>
<dbReference type="PRINTS" id="PR01415">
    <property type="entry name" value="ANKYRIN"/>
</dbReference>
<dbReference type="PROSITE" id="PS50088">
    <property type="entry name" value="ANK_REPEAT"/>
    <property type="match status" value="10"/>
</dbReference>
<reference evidence="4 5" key="1">
    <citation type="journal article" date="2015" name="Genome Announc.">
        <title>Draft Genome Sequence and Gene Annotation of the Entomopathogenic Fungus Verticillium hemipterigenum.</title>
        <authorList>
            <person name="Horn F."/>
            <person name="Habel A."/>
            <person name="Scharf D.H."/>
            <person name="Dworschak J."/>
            <person name="Brakhage A.A."/>
            <person name="Guthke R."/>
            <person name="Hertweck C."/>
            <person name="Linde J."/>
        </authorList>
    </citation>
    <scope>NUCLEOTIDE SEQUENCE [LARGE SCALE GENOMIC DNA]</scope>
</reference>
<keyword evidence="5" id="KW-1185">Reference proteome</keyword>
<gene>
    <name evidence="4" type="ORF">VHEMI02137</name>
</gene>
<dbReference type="SMART" id="SM00248">
    <property type="entry name" value="ANK"/>
    <property type="match status" value="16"/>
</dbReference>
<dbReference type="InterPro" id="IPR002110">
    <property type="entry name" value="Ankyrin_rpt"/>
</dbReference>
<dbReference type="Gene3D" id="1.25.40.20">
    <property type="entry name" value="Ankyrin repeat-containing domain"/>
    <property type="match status" value="3"/>
</dbReference>